<evidence type="ECO:0000313" key="3">
    <source>
        <dbReference type="Proteomes" id="UP000251068"/>
    </source>
</evidence>
<dbReference type="InterPro" id="IPR055815">
    <property type="entry name" value="DUF7391"/>
</dbReference>
<gene>
    <name evidence="2" type="primary">28</name>
    <name evidence="2" type="ORF">SEA_ANNASERENA_28</name>
</gene>
<dbReference type="EMBL" id="MH271292">
    <property type="protein sequence ID" value="AWY04484.1"/>
    <property type="molecule type" value="Genomic_DNA"/>
</dbReference>
<dbReference type="Proteomes" id="UP000251068">
    <property type="component" value="Segment"/>
</dbReference>
<protein>
    <submittedName>
        <fullName evidence="2">Tail assembly chaperone</fullName>
    </submittedName>
</protein>
<name>A0A2Z4Q3I6_9CAUD</name>
<sequence length="289" mass="31828">MPSTPQGKKPKKQPTDRKAPQANFGSSWKKPLTDLDLPSGERCQVKRPGVQGLIKAGVLHSLDSLTAIVQSETIPKAEGKPVTDVEAIAADPDKFNKMMETVDKIVCHVVTQPKVLPALQPVWEEAPVYSEDGQRLLQAGVQKKDANGDLEWELIPDEDRDPESVYVDYIDAVDKMFIMNFAVGGSADLAEFRAQTEALVGGVPAGKQLRTRPSELYGVDDELTAWSFDRAVQTFGTALENRLHEVTRKQKNQAAANRKAHQELDKWLASADTKAVKGRFRDPMATVKA</sequence>
<accession>A0A2Z4Q3I6</accession>
<evidence type="ECO:0000313" key="2">
    <source>
        <dbReference type="EMBL" id="AWY04484.1"/>
    </source>
</evidence>
<dbReference type="Pfam" id="PF24117">
    <property type="entry name" value="DUF7391"/>
    <property type="match status" value="1"/>
</dbReference>
<evidence type="ECO:0000256" key="1">
    <source>
        <dbReference type="SAM" id="MobiDB-lite"/>
    </source>
</evidence>
<feature type="region of interest" description="Disordered" evidence="1">
    <location>
        <begin position="1"/>
        <end position="40"/>
    </location>
</feature>
<reference evidence="2 3" key="1">
    <citation type="submission" date="2018-04" db="EMBL/GenBank/DDBJ databases">
        <authorList>
            <person name="Harrington T."/>
            <person name="Washburn E."/>
            <person name="Bricker J."/>
            <person name="McKinney A."/>
            <person name="Betsko A.J."/>
            <person name="Garlena R.A."/>
            <person name="Russell D.A."/>
            <person name="Pope W.A."/>
            <person name="Jacobs-Sera D."/>
            <person name="Hatfull G.F."/>
        </authorList>
    </citation>
    <scope>NUCLEOTIDE SEQUENCE [LARGE SCALE GENOMIC DNA]</scope>
</reference>
<organism evidence="2 3">
    <name type="scientific">Microbacterium phage AnnaSerena</name>
    <dbReference type="NCBI Taxonomy" id="2201432"/>
    <lineage>
        <taxon>Viruses</taxon>
        <taxon>Duplodnaviria</taxon>
        <taxon>Heunggongvirae</taxon>
        <taxon>Uroviricota</taxon>
        <taxon>Caudoviricetes</taxon>
        <taxon>Krampusvirus</taxon>
        <taxon>Krampusvirus krampus</taxon>
    </lineage>
</organism>
<proteinExistence type="predicted"/>